<accession>A0A4Z2IK76</accession>
<evidence type="ECO:0000313" key="1">
    <source>
        <dbReference type="EMBL" id="TNN78410.1"/>
    </source>
</evidence>
<dbReference type="EMBL" id="SRLO01000074">
    <property type="protein sequence ID" value="TNN78410.1"/>
    <property type="molecule type" value="Genomic_DNA"/>
</dbReference>
<protein>
    <submittedName>
        <fullName evidence="1">Uncharacterized protein</fullName>
    </submittedName>
</protein>
<proteinExistence type="predicted"/>
<name>A0A4Z2IK76_9TELE</name>
<comment type="caution">
    <text evidence="1">The sequence shown here is derived from an EMBL/GenBank/DDBJ whole genome shotgun (WGS) entry which is preliminary data.</text>
</comment>
<dbReference type="Proteomes" id="UP000314294">
    <property type="component" value="Unassembled WGS sequence"/>
</dbReference>
<keyword evidence="2" id="KW-1185">Reference proteome</keyword>
<evidence type="ECO:0000313" key="2">
    <source>
        <dbReference type="Proteomes" id="UP000314294"/>
    </source>
</evidence>
<sequence length="99" mass="11726">MEVNPCLDFYKIKIENGKCSHLWRVSREDPGGLEFPVDRQVPSDRRCPRLLYRPETPSEQRTRQTHQPRVTSVTLATRMVPVSQEVQEYLFDPKSRHQF</sequence>
<dbReference type="AlphaFoldDB" id="A0A4Z2IK76"/>
<reference evidence="1 2" key="1">
    <citation type="submission" date="2019-03" db="EMBL/GenBank/DDBJ databases">
        <title>First draft genome of Liparis tanakae, snailfish: a comprehensive survey of snailfish specific genes.</title>
        <authorList>
            <person name="Kim W."/>
            <person name="Song I."/>
            <person name="Jeong J.-H."/>
            <person name="Kim D."/>
            <person name="Kim S."/>
            <person name="Ryu S."/>
            <person name="Song J.Y."/>
            <person name="Lee S.K."/>
        </authorList>
    </citation>
    <scope>NUCLEOTIDE SEQUENCE [LARGE SCALE GENOMIC DNA]</scope>
    <source>
        <tissue evidence="1">Muscle</tissue>
    </source>
</reference>
<organism evidence="1 2">
    <name type="scientific">Liparis tanakae</name>
    <name type="common">Tanaka's snailfish</name>
    <dbReference type="NCBI Taxonomy" id="230148"/>
    <lineage>
        <taxon>Eukaryota</taxon>
        <taxon>Metazoa</taxon>
        <taxon>Chordata</taxon>
        <taxon>Craniata</taxon>
        <taxon>Vertebrata</taxon>
        <taxon>Euteleostomi</taxon>
        <taxon>Actinopterygii</taxon>
        <taxon>Neopterygii</taxon>
        <taxon>Teleostei</taxon>
        <taxon>Neoteleostei</taxon>
        <taxon>Acanthomorphata</taxon>
        <taxon>Eupercaria</taxon>
        <taxon>Perciformes</taxon>
        <taxon>Cottioidei</taxon>
        <taxon>Cottales</taxon>
        <taxon>Liparidae</taxon>
        <taxon>Liparis</taxon>
    </lineage>
</organism>
<gene>
    <name evidence="1" type="ORF">EYF80_011394</name>
</gene>